<dbReference type="GO" id="GO:0016324">
    <property type="term" value="C:apical plasma membrane"/>
    <property type="evidence" value="ECO:0007669"/>
    <property type="project" value="TreeGrafter"/>
</dbReference>
<dbReference type="GO" id="GO:0043066">
    <property type="term" value="P:negative regulation of apoptotic process"/>
    <property type="evidence" value="ECO:0007669"/>
    <property type="project" value="InterPro"/>
</dbReference>
<feature type="compositionally biased region" description="Basic and acidic residues" evidence="1">
    <location>
        <begin position="80"/>
        <end position="91"/>
    </location>
</feature>
<reference evidence="2" key="1">
    <citation type="submission" date="2015-11" db="EMBL/GenBank/DDBJ databases">
        <title>De novo transcriptome assembly of four potential Pierce s Disease insect vectors from Arizona vineyards.</title>
        <authorList>
            <person name="Tassone E.E."/>
        </authorList>
    </citation>
    <scope>NUCLEOTIDE SEQUENCE</scope>
</reference>
<dbReference type="GO" id="GO:0005739">
    <property type="term" value="C:mitochondrion"/>
    <property type="evidence" value="ECO:0007669"/>
    <property type="project" value="TreeGrafter"/>
</dbReference>
<dbReference type="GO" id="GO:0016529">
    <property type="term" value="C:sarcoplasmic reticulum"/>
    <property type="evidence" value="ECO:0007669"/>
    <property type="project" value="TreeGrafter"/>
</dbReference>
<dbReference type="InterPro" id="IPR017248">
    <property type="entry name" value="HAX-1"/>
</dbReference>
<dbReference type="EMBL" id="GECZ01013755">
    <property type="protein sequence ID" value="JAS56014.1"/>
    <property type="molecule type" value="Transcribed_RNA"/>
</dbReference>
<dbReference type="GO" id="GO:0015629">
    <property type="term" value="C:actin cytoskeleton"/>
    <property type="evidence" value="ECO:0007669"/>
    <property type="project" value="TreeGrafter"/>
</dbReference>
<accession>A0A1B6G0Q2</accession>
<dbReference type="AlphaFoldDB" id="A0A1B6G0Q2"/>
<organism evidence="2">
    <name type="scientific">Cuerna arida</name>
    <dbReference type="NCBI Taxonomy" id="1464854"/>
    <lineage>
        <taxon>Eukaryota</taxon>
        <taxon>Metazoa</taxon>
        <taxon>Ecdysozoa</taxon>
        <taxon>Arthropoda</taxon>
        <taxon>Hexapoda</taxon>
        <taxon>Insecta</taxon>
        <taxon>Pterygota</taxon>
        <taxon>Neoptera</taxon>
        <taxon>Paraneoptera</taxon>
        <taxon>Hemiptera</taxon>
        <taxon>Auchenorrhyncha</taxon>
        <taxon>Membracoidea</taxon>
        <taxon>Cicadellidae</taxon>
        <taxon>Cicadellinae</taxon>
        <taxon>Proconiini</taxon>
        <taxon>Cuerna</taxon>
    </lineage>
</organism>
<feature type="region of interest" description="Disordered" evidence="1">
    <location>
        <begin position="59"/>
        <end position="99"/>
    </location>
</feature>
<sequence>MRDPNPFFDIRITSDPEEMHRFFEKQVNDVFRMFSFGFPGLFGPDSFSFSNTVPAIEENKSPRDHYLKPGVNKPQPNDGTVEKDPSKRSEVLDPVVPTNPLRDNFTQPRIYSSFRSVVRKTVTLPDGTVKTEEVIRNSDGTEERRESHTKSDGLDVTFFDVPAVKPRGFFGNLNTPEQHEKSSKDEFLKFGYEKLNPHDEKVDKDLDKQILQSGVEILPSFPKEPEPKQNFSFKSITRRKITMPNGVVQTEEIVRNPDGTEQRTVTQTLPDVTIPSPELGDNGAGSNSGKKEVPQVVQSFTLQGVKDLIGLFFK</sequence>
<dbReference type="PANTHER" id="PTHR14938">
    <property type="entry name" value="HCLS1-ASSOCIATED PROTEIN X-1"/>
    <property type="match status" value="1"/>
</dbReference>
<gene>
    <name evidence="2" type="ORF">g.33609</name>
</gene>
<dbReference type="GO" id="GO:0030136">
    <property type="term" value="C:clathrin-coated vesicle"/>
    <property type="evidence" value="ECO:0007669"/>
    <property type="project" value="TreeGrafter"/>
</dbReference>
<dbReference type="PANTHER" id="PTHR14938:SF2">
    <property type="entry name" value="HCLS1-ASSOCIATED PROTEIN X-1"/>
    <property type="match status" value="1"/>
</dbReference>
<evidence type="ECO:0008006" key="3">
    <source>
        <dbReference type="Google" id="ProtNLM"/>
    </source>
</evidence>
<feature type="region of interest" description="Disordered" evidence="1">
    <location>
        <begin position="272"/>
        <end position="292"/>
    </location>
</feature>
<evidence type="ECO:0000256" key="1">
    <source>
        <dbReference type="SAM" id="MobiDB-lite"/>
    </source>
</evidence>
<name>A0A1B6G0Q2_9HEMI</name>
<proteinExistence type="predicted"/>
<protein>
    <recommendedName>
        <fullName evidence="3">HCLS1-associated protein X-1</fullName>
    </recommendedName>
</protein>
<evidence type="ECO:0000313" key="2">
    <source>
        <dbReference type="EMBL" id="JAS56014.1"/>
    </source>
</evidence>
<dbReference type="GO" id="GO:0030833">
    <property type="term" value="P:regulation of actin filament polymerization"/>
    <property type="evidence" value="ECO:0007669"/>
    <property type="project" value="TreeGrafter"/>
</dbReference>